<dbReference type="Ensembl" id="ENSPPYT00000039132.1">
    <property type="protein sequence ID" value="ENSPPYP00000037851.1"/>
    <property type="gene ID" value="ENSPPYG00000033468.1"/>
</dbReference>
<reference evidence="1" key="3">
    <citation type="submission" date="2025-09" db="UniProtKB">
        <authorList>
            <consortium name="Ensembl"/>
        </authorList>
    </citation>
    <scope>IDENTIFICATION</scope>
</reference>
<reference evidence="1 2" key="1">
    <citation type="submission" date="2008-02" db="EMBL/GenBank/DDBJ databases">
        <title>A 6x draft sequence assembly of the Pongo pygmaeus abelii genome.</title>
        <authorList>
            <person name="Wilson R.K."/>
            <person name="Mardis E."/>
        </authorList>
    </citation>
    <scope>NUCLEOTIDE SEQUENCE [LARGE SCALE GENOMIC DNA]</scope>
</reference>
<dbReference type="PANTHER" id="PTHR12138">
    <property type="entry name" value="PRIMATE-EXPANDED PROTEIN FAMILY"/>
    <property type="match status" value="1"/>
</dbReference>
<sequence>MDMFYQRVLSLTTDWYFAREKKVLNRLIPFHSWKRQIRNDDFFFFFLRHGLALLPRLDCSGVIIAHSSLELLGSRDPPTSASRVAGTAGTHDSTQLIFLLIPFFFCRNGVSLCCSGWFQTPDLKRSSCLGLRKCWDYRREPRHLAGFCF</sequence>
<dbReference type="AlphaFoldDB" id="A0A8I5TN69"/>
<protein>
    <submittedName>
        <fullName evidence="1">Uncharacterized protein</fullName>
    </submittedName>
</protein>
<dbReference type="Proteomes" id="UP000001595">
    <property type="component" value="Chromosome X"/>
</dbReference>
<dbReference type="PANTHER" id="PTHR12138:SF162">
    <property type="entry name" value="CHROMOSOME UNDETERMINED SCAFFOLD_275, WHOLE GENOME SHOTGUN SEQUENCE"/>
    <property type="match status" value="1"/>
</dbReference>
<evidence type="ECO:0000313" key="2">
    <source>
        <dbReference type="Proteomes" id="UP000001595"/>
    </source>
</evidence>
<reference evidence="1" key="2">
    <citation type="submission" date="2025-08" db="UniProtKB">
        <authorList>
            <consortium name="Ensembl"/>
        </authorList>
    </citation>
    <scope>IDENTIFICATION</scope>
</reference>
<proteinExistence type="predicted"/>
<keyword evidence="2" id="KW-1185">Reference proteome</keyword>
<dbReference type="OMA" id="DWYFARE"/>
<accession>A0A8I5TN69</accession>
<organism evidence="1 2">
    <name type="scientific">Pongo abelii</name>
    <name type="common">Sumatran orangutan</name>
    <name type="synonym">Pongo pygmaeus abelii</name>
    <dbReference type="NCBI Taxonomy" id="9601"/>
    <lineage>
        <taxon>Eukaryota</taxon>
        <taxon>Metazoa</taxon>
        <taxon>Chordata</taxon>
        <taxon>Craniata</taxon>
        <taxon>Vertebrata</taxon>
        <taxon>Euteleostomi</taxon>
        <taxon>Mammalia</taxon>
        <taxon>Eutheria</taxon>
        <taxon>Euarchontoglires</taxon>
        <taxon>Primates</taxon>
        <taxon>Haplorrhini</taxon>
        <taxon>Catarrhini</taxon>
        <taxon>Hominidae</taxon>
        <taxon>Pongo</taxon>
    </lineage>
</organism>
<evidence type="ECO:0000313" key="1">
    <source>
        <dbReference type="Ensembl" id="ENSPPYP00000037851.1"/>
    </source>
</evidence>
<dbReference type="GeneTree" id="ENSGT00940000166143"/>
<name>A0A8I5TN69_PONAB</name>